<dbReference type="FunFam" id="3.40.630.10:FF:000042">
    <property type="entry name" value="Peptide hydrolase"/>
    <property type="match status" value="1"/>
</dbReference>
<dbReference type="GO" id="GO:0046872">
    <property type="term" value="F:metal ion binding"/>
    <property type="evidence" value="ECO:0007669"/>
    <property type="project" value="UniProtKB-KW"/>
</dbReference>
<keyword evidence="4 11" id="KW-0645">Protease</keyword>
<dbReference type="AlphaFoldDB" id="A0AAN6M7W0"/>
<dbReference type="PANTHER" id="PTHR12147">
    <property type="entry name" value="METALLOPEPTIDASE M28 FAMILY MEMBER"/>
    <property type="match status" value="1"/>
</dbReference>
<keyword evidence="6 11" id="KW-0732">Signal</keyword>
<evidence type="ECO:0000256" key="7">
    <source>
        <dbReference type="ARBA" id="ARBA00022801"/>
    </source>
</evidence>
<protein>
    <recommendedName>
        <fullName evidence="11">Peptide hydrolase</fullName>
        <ecNumber evidence="11">3.4.-.-</ecNumber>
    </recommendedName>
</protein>
<organism evidence="13 14">
    <name type="scientific">Pseudopithomyces chartarum</name>
    <dbReference type="NCBI Taxonomy" id="1892770"/>
    <lineage>
        <taxon>Eukaryota</taxon>
        <taxon>Fungi</taxon>
        <taxon>Dikarya</taxon>
        <taxon>Ascomycota</taxon>
        <taxon>Pezizomycotina</taxon>
        <taxon>Dothideomycetes</taxon>
        <taxon>Pleosporomycetidae</taxon>
        <taxon>Pleosporales</taxon>
        <taxon>Massarineae</taxon>
        <taxon>Didymosphaeriaceae</taxon>
        <taxon>Pseudopithomyces</taxon>
    </lineage>
</organism>
<keyword evidence="14" id="KW-1185">Reference proteome</keyword>
<dbReference type="Pfam" id="PF04389">
    <property type="entry name" value="Peptidase_M28"/>
    <property type="match status" value="1"/>
</dbReference>
<dbReference type="GO" id="GO:0008235">
    <property type="term" value="F:metalloexopeptidase activity"/>
    <property type="evidence" value="ECO:0007669"/>
    <property type="project" value="InterPro"/>
</dbReference>
<proteinExistence type="inferred from homology"/>
<dbReference type="InterPro" id="IPR045175">
    <property type="entry name" value="M28_fam"/>
</dbReference>
<comment type="cofactor">
    <cofactor evidence="1">
        <name>Zn(2+)</name>
        <dbReference type="ChEBI" id="CHEBI:29105"/>
    </cofactor>
</comment>
<dbReference type="Proteomes" id="UP001280581">
    <property type="component" value="Unassembled WGS sequence"/>
</dbReference>
<keyword evidence="8 11" id="KW-0862">Zinc</keyword>
<evidence type="ECO:0000313" key="13">
    <source>
        <dbReference type="EMBL" id="KAK3216032.1"/>
    </source>
</evidence>
<dbReference type="GO" id="GO:0004177">
    <property type="term" value="F:aminopeptidase activity"/>
    <property type="evidence" value="ECO:0007669"/>
    <property type="project" value="UniProtKB-KW"/>
</dbReference>
<keyword evidence="7 11" id="KW-0378">Hydrolase</keyword>
<name>A0AAN6M7W0_9PLEO</name>
<feature type="signal peptide" evidence="11">
    <location>
        <begin position="1"/>
        <end position="24"/>
    </location>
</feature>
<evidence type="ECO:0000256" key="6">
    <source>
        <dbReference type="ARBA" id="ARBA00022729"/>
    </source>
</evidence>
<dbReference type="EMBL" id="WVTA01000002">
    <property type="protein sequence ID" value="KAK3216032.1"/>
    <property type="molecule type" value="Genomic_DNA"/>
</dbReference>
<evidence type="ECO:0000256" key="3">
    <source>
        <dbReference type="ARBA" id="ARBA00022438"/>
    </source>
</evidence>
<evidence type="ECO:0000256" key="2">
    <source>
        <dbReference type="ARBA" id="ARBA00011245"/>
    </source>
</evidence>
<feature type="chain" id="PRO_5042673140" description="Peptide hydrolase" evidence="11">
    <location>
        <begin position="25"/>
        <end position="374"/>
    </location>
</feature>
<comment type="similarity">
    <text evidence="10">Belongs to the peptidase M28 family. M28E subfamily.</text>
</comment>
<sequence length="374" mass="39998">MRSALCLAAFAVTTLALPASTVSAAKEVFTIELEGGERRQVTENEKFALKAAGTNFFDVTYWPDFAPSTAQITKRQAVTYPSTLTQGTSVKALNAKLSSSNIQANLQTFSTYNNRYYRAATGKQASDWLLTKVQSYIPSGSKATVKAYTHSWTQSSIIATIPGKSTKTIVVGSHLDSINQASPTSGRAPGADDNGSGSTTILEAFRTLLTNSTIAAGGAANTIEFHWYAGEEAGLLGSQAIFNSYSSSGRTVNAMLNQDMTGYTAGYTSRGLAPKFGVITDNVSSSLTAFTKKVITAYTTTAFADDKCGYACSDHASANRVGFPSVMIYESEMAYENPYIHTAQDTINRIDFAHALEHARLVVGWVVELGFATL</sequence>
<reference evidence="13 14" key="1">
    <citation type="submission" date="2021-02" db="EMBL/GenBank/DDBJ databases">
        <title>Genome assembly of Pseudopithomyces chartarum.</title>
        <authorList>
            <person name="Jauregui R."/>
            <person name="Singh J."/>
            <person name="Voisey C."/>
        </authorList>
    </citation>
    <scope>NUCLEOTIDE SEQUENCE [LARGE SCALE GENOMIC DNA]</scope>
    <source>
        <strain evidence="13 14">AGR01</strain>
    </source>
</reference>
<feature type="domain" description="Peptidase M28" evidence="12">
    <location>
        <begin position="157"/>
        <end position="363"/>
    </location>
</feature>
<comment type="subunit">
    <text evidence="2">Monomer.</text>
</comment>
<dbReference type="PANTHER" id="PTHR12147:SF56">
    <property type="entry name" value="AMINOPEPTIDASE YDR415C-RELATED"/>
    <property type="match status" value="1"/>
</dbReference>
<evidence type="ECO:0000256" key="11">
    <source>
        <dbReference type="RuleBase" id="RU361240"/>
    </source>
</evidence>
<keyword evidence="9" id="KW-1015">Disulfide bond</keyword>
<dbReference type="CDD" id="cd03879">
    <property type="entry name" value="M28_AAP"/>
    <property type="match status" value="1"/>
</dbReference>
<dbReference type="Gene3D" id="3.40.630.10">
    <property type="entry name" value="Zn peptidases"/>
    <property type="match status" value="1"/>
</dbReference>
<keyword evidence="3" id="KW-0031">Aminopeptidase</keyword>
<dbReference type="InterPro" id="IPR007484">
    <property type="entry name" value="Peptidase_M28"/>
</dbReference>
<gene>
    <name evidence="13" type="ORF">GRF29_8g1978937</name>
</gene>
<evidence type="ECO:0000313" key="14">
    <source>
        <dbReference type="Proteomes" id="UP001280581"/>
    </source>
</evidence>
<evidence type="ECO:0000256" key="4">
    <source>
        <dbReference type="ARBA" id="ARBA00022670"/>
    </source>
</evidence>
<dbReference type="EC" id="3.4.-.-" evidence="11"/>
<evidence type="ECO:0000256" key="1">
    <source>
        <dbReference type="ARBA" id="ARBA00001947"/>
    </source>
</evidence>
<accession>A0AAN6M7W0</accession>
<evidence type="ECO:0000256" key="8">
    <source>
        <dbReference type="ARBA" id="ARBA00022833"/>
    </source>
</evidence>
<evidence type="ECO:0000259" key="12">
    <source>
        <dbReference type="Pfam" id="PF04389"/>
    </source>
</evidence>
<comment type="caution">
    <text evidence="13">The sequence shown here is derived from an EMBL/GenBank/DDBJ whole genome shotgun (WGS) entry which is preliminary data.</text>
</comment>
<evidence type="ECO:0000256" key="9">
    <source>
        <dbReference type="ARBA" id="ARBA00023157"/>
    </source>
</evidence>
<keyword evidence="5 11" id="KW-0479">Metal-binding</keyword>
<dbReference type="GO" id="GO:0006508">
    <property type="term" value="P:proteolysis"/>
    <property type="evidence" value="ECO:0007669"/>
    <property type="project" value="UniProtKB-KW"/>
</dbReference>
<evidence type="ECO:0000256" key="10">
    <source>
        <dbReference type="ARBA" id="ARBA00043962"/>
    </source>
</evidence>
<evidence type="ECO:0000256" key="5">
    <source>
        <dbReference type="ARBA" id="ARBA00022723"/>
    </source>
</evidence>
<dbReference type="SUPFAM" id="SSF53187">
    <property type="entry name" value="Zn-dependent exopeptidases"/>
    <property type="match status" value="1"/>
</dbReference>